<accession>A0A839T3S1</accession>
<sequence>MSLRPLPARTPAALLREARPLQALFSEARRLAHLQHVLEQQLQPAARAHCQVASWRNSCLLLIVSDGGWATRLRYLERRLRRNLQATPEFAGLSRIVFKVRPSATDKPLPKPPELSSTAANSLKATAQGIADPKLRAALERLASKSKVDRKR</sequence>
<name>A0A839T3S1_AZOMA</name>
<gene>
    <name evidence="1" type="ORF">FHR87_002602</name>
</gene>
<proteinExistence type="predicted"/>
<evidence type="ECO:0008006" key="3">
    <source>
        <dbReference type="Google" id="ProtNLM"/>
    </source>
</evidence>
<dbReference type="Pfam" id="PF05258">
    <property type="entry name" value="DciA"/>
    <property type="match status" value="1"/>
</dbReference>
<keyword evidence="2" id="KW-1185">Reference proteome</keyword>
<comment type="caution">
    <text evidence="1">The sequence shown here is derived from an EMBL/GenBank/DDBJ whole genome shotgun (WGS) entry which is preliminary data.</text>
</comment>
<dbReference type="Proteomes" id="UP000549250">
    <property type="component" value="Unassembled WGS sequence"/>
</dbReference>
<evidence type="ECO:0000313" key="2">
    <source>
        <dbReference type="Proteomes" id="UP000549250"/>
    </source>
</evidence>
<dbReference type="EMBL" id="JACHXI010000013">
    <property type="protein sequence ID" value="MBB3104187.1"/>
    <property type="molecule type" value="Genomic_DNA"/>
</dbReference>
<protein>
    <recommendedName>
        <fullName evidence="3">DUF721 domain-containing protein</fullName>
    </recommendedName>
</protein>
<organism evidence="1 2">
    <name type="scientific">Azomonas macrocytogenes</name>
    <name type="common">Azotobacter macrocytogenes</name>
    <dbReference type="NCBI Taxonomy" id="69962"/>
    <lineage>
        <taxon>Bacteria</taxon>
        <taxon>Pseudomonadati</taxon>
        <taxon>Pseudomonadota</taxon>
        <taxon>Gammaproteobacteria</taxon>
        <taxon>Pseudomonadales</taxon>
        <taxon>Pseudomonadaceae</taxon>
        <taxon>Azomonas</taxon>
    </lineage>
</organism>
<reference evidence="1 2" key="1">
    <citation type="submission" date="2020-08" db="EMBL/GenBank/DDBJ databases">
        <title>Genomic Encyclopedia of Type Strains, Phase III (KMG-III): the genomes of soil and plant-associated and newly described type strains.</title>
        <authorList>
            <person name="Whitman W."/>
        </authorList>
    </citation>
    <scope>NUCLEOTIDE SEQUENCE [LARGE SCALE GENOMIC DNA]</scope>
    <source>
        <strain evidence="1 2">CECT 4462</strain>
    </source>
</reference>
<evidence type="ECO:0000313" key="1">
    <source>
        <dbReference type="EMBL" id="MBB3104187.1"/>
    </source>
</evidence>
<dbReference type="RefSeq" id="WP_183167079.1">
    <property type="nucleotide sequence ID" value="NZ_JACHXI010000013.1"/>
</dbReference>
<dbReference type="AlphaFoldDB" id="A0A839T3S1"/>
<dbReference type="InterPro" id="IPR007922">
    <property type="entry name" value="DciA-like"/>
</dbReference>